<dbReference type="SUPFAM" id="SSF53613">
    <property type="entry name" value="Ribokinase-like"/>
    <property type="match status" value="1"/>
</dbReference>
<sequence>MNAPLILCIGEAMVELSPAGGGLWRMGIAGDTLNMAWYLRRSLGPDWRVGYFSRVGTGEYSRQMLDFLAAEGIGTDHVARDPEREIGLYAISLSKGERSFSYWRDHSAARRLADDPERLRAALAGCRIACLSGITLAILPEAGRRALLEALRVARAAGTQVVFDPNLRPRLWAGAAEMRGWIEAAATCADLLLPSLDDEMAHFGDADARATAARYLRLGAGRVVVKNGGGPVLLADAQGCRLVEGLPRVAPVDSTAAGDSFNAAFLAAGLHGADPVAAVRAAHDFSLQVVSHPGALVREARFHIPAQARRTDPQG</sequence>
<dbReference type="InterPro" id="IPR011611">
    <property type="entry name" value="PfkB_dom"/>
</dbReference>
<dbReference type="EMBL" id="JBHRXE010000033">
    <property type="protein sequence ID" value="MFC3570115.1"/>
    <property type="molecule type" value="Genomic_DNA"/>
</dbReference>
<accession>A0ABV7S3S8</accession>
<evidence type="ECO:0000256" key="2">
    <source>
        <dbReference type="ARBA" id="ARBA00022679"/>
    </source>
</evidence>
<comment type="similarity">
    <text evidence="1">Belongs to the carbohydrate kinase PfkB family.</text>
</comment>
<evidence type="ECO:0000259" key="4">
    <source>
        <dbReference type="Pfam" id="PF00294"/>
    </source>
</evidence>
<dbReference type="PANTHER" id="PTHR43085">
    <property type="entry name" value="HEXOKINASE FAMILY MEMBER"/>
    <property type="match status" value="1"/>
</dbReference>
<dbReference type="Gene3D" id="3.40.1190.20">
    <property type="match status" value="1"/>
</dbReference>
<dbReference type="GO" id="GO:0016301">
    <property type="term" value="F:kinase activity"/>
    <property type="evidence" value="ECO:0007669"/>
    <property type="project" value="UniProtKB-KW"/>
</dbReference>
<evidence type="ECO:0000313" key="5">
    <source>
        <dbReference type="EMBL" id="MFC3570115.1"/>
    </source>
</evidence>
<dbReference type="InterPro" id="IPR029056">
    <property type="entry name" value="Ribokinase-like"/>
</dbReference>
<dbReference type="PROSITE" id="PS00584">
    <property type="entry name" value="PFKB_KINASES_2"/>
    <property type="match status" value="1"/>
</dbReference>
<evidence type="ECO:0000256" key="1">
    <source>
        <dbReference type="ARBA" id="ARBA00010688"/>
    </source>
</evidence>
<gene>
    <name evidence="5" type="ORF">ACFOMP_11695</name>
</gene>
<feature type="domain" description="Carbohydrate kinase PfkB" evidence="4">
    <location>
        <begin position="5"/>
        <end position="295"/>
    </location>
</feature>
<reference evidence="6" key="1">
    <citation type="journal article" date="2019" name="Int. J. Syst. Evol. Microbiol.">
        <title>The Global Catalogue of Microorganisms (GCM) 10K type strain sequencing project: providing services to taxonomists for standard genome sequencing and annotation.</title>
        <authorList>
            <consortium name="The Broad Institute Genomics Platform"/>
            <consortium name="The Broad Institute Genome Sequencing Center for Infectious Disease"/>
            <person name="Wu L."/>
            <person name="Ma J."/>
        </authorList>
    </citation>
    <scope>NUCLEOTIDE SEQUENCE [LARGE SCALE GENOMIC DNA]</scope>
    <source>
        <strain evidence="6">VKM B-3226</strain>
    </source>
</reference>
<dbReference type="RefSeq" id="WP_379030695.1">
    <property type="nucleotide sequence ID" value="NZ_JBHRXE010000033.1"/>
</dbReference>
<dbReference type="Proteomes" id="UP001595596">
    <property type="component" value="Unassembled WGS sequence"/>
</dbReference>
<protein>
    <submittedName>
        <fullName evidence="5">Sugar kinase</fullName>
    </submittedName>
</protein>
<evidence type="ECO:0000256" key="3">
    <source>
        <dbReference type="ARBA" id="ARBA00022777"/>
    </source>
</evidence>
<dbReference type="PANTHER" id="PTHR43085:SF15">
    <property type="entry name" value="2-DEHYDRO-3-DEOXYGLUCONOKINASE"/>
    <property type="match status" value="1"/>
</dbReference>
<dbReference type="Pfam" id="PF00294">
    <property type="entry name" value="PfkB"/>
    <property type="match status" value="1"/>
</dbReference>
<name>A0ABV7S3S8_9RHOB</name>
<dbReference type="InterPro" id="IPR002173">
    <property type="entry name" value="Carboh/pur_kinase_PfkB_CS"/>
</dbReference>
<keyword evidence="6" id="KW-1185">Reference proteome</keyword>
<proteinExistence type="inferred from homology"/>
<comment type="caution">
    <text evidence="5">The sequence shown here is derived from an EMBL/GenBank/DDBJ whole genome shotgun (WGS) entry which is preliminary data.</text>
</comment>
<dbReference type="InterPro" id="IPR050306">
    <property type="entry name" value="PfkB_Carbo_kinase"/>
</dbReference>
<keyword evidence="2" id="KW-0808">Transferase</keyword>
<keyword evidence="3 5" id="KW-0418">Kinase</keyword>
<dbReference type="CDD" id="cd01166">
    <property type="entry name" value="KdgK"/>
    <property type="match status" value="1"/>
</dbReference>
<organism evidence="5 6">
    <name type="scientific">Paracoccus simplex</name>
    <dbReference type="NCBI Taxonomy" id="2086346"/>
    <lineage>
        <taxon>Bacteria</taxon>
        <taxon>Pseudomonadati</taxon>
        <taxon>Pseudomonadota</taxon>
        <taxon>Alphaproteobacteria</taxon>
        <taxon>Rhodobacterales</taxon>
        <taxon>Paracoccaceae</taxon>
        <taxon>Paracoccus</taxon>
    </lineage>
</organism>
<evidence type="ECO:0000313" key="6">
    <source>
        <dbReference type="Proteomes" id="UP001595596"/>
    </source>
</evidence>